<accession>A0A836CBT9</accession>
<comment type="caution">
    <text evidence="7">The sequence shown here is derived from an EMBL/GenBank/DDBJ whole genome shotgun (WGS) entry which is preliminary data.</text>
</comment>
<proteinExistence type="inferred from homology"/>
<feature type="transmembrane region" description="Helical" evidence="6">
    <location>
        <begin position="74"/>
        <end position="93"/>
    </location>
</feature>
<feature type="transmembrane region" description="Helical" evidence="6">
    <location>
        <begin position="181"/>
        <end position="200"/>
    </location>
</feature>
<dbReference type="AlphaFoldDB" id="A0A836CBT9"/>
<evidence type="ECO:0000313" key="7">
    <source>
        <dbReference type="EMBL" id="KAG5178466.1"/>
    </source>
</evidence>
<keyword evidence="8" id="KW-1185">Reference proteome</keyword>
<keyword evidence="3 6" id="KW-0812">Transmembrane</keyword>
<evidence type="ECO:0008006" key="9">
    <source>
        <dbReference type="Google" id="ProtNLM"/>
    </source>
</evidence>
<name>A0A836CBT9_9STRA</name>
<keyword evidence="4 6" id="KW-1133">Transmembrane helix</keyword>
<feature type="transmembrane region" description="Helical" evidence="6">
    <location>
        <begin position="113"/>
        <end position="135"/>
    </location>
</feature>
<dbReference type="InterPro" id="IPR007248">
    <property type="entry name" value="Mpv17_PMP22"/>
</dbReference>
<dbReference type="OrthoDB" id="860at2759"/>
<reference evidence="7" key="1">
    <citation type="submission" date="2021-02" db="EMBL/GenBank/DDBJ databases">
        <title>First Annotated Genome of the Yellow-green Alga Tribonema minus.</title>
        <authorList>
            <person name="Mahan K.M."/>
        </authorList>
    </citation>
    <scope>NUCLEOTIDE SEQUENCE</scope>
    <source>
        <strain evidence="7">UTEX B ZZ1240</strain>
    </source>
</reference>
<sequence length="201" mass="22486">MAGEGEVLPLLAVSHTERHCCLARGWRTYHGLLLEHPLLTKSVTASLMAATGEFVGSYLKKSGPGTPRERARRLGAFAVFGLVVNGPAFHFWYAFLEQLAQRWSKLTGGHHIILFKVIVDRLLMTPPYLVLTLVGLRWLQDFKLLLALQACALVYKSALLLNWKLWTVAQVINFNFVPLEYRVLFGNLVAAVWCAILSLLG</sequence>
<dbReference type="Pfam" id="PF04117">
    <property type="entry name" value="Mpv17_PMP22"/>
    <property type="match status" value="1"/>
</dbReference>
<dbReference type="PANTHER" id="PTHR11266:SF80">
    <property type="entry name" value="PEROXISOMAL MEMBRANE PROTEIN 2"/>
    <property type="match status" value="1"/>
</dbReference>
<evidence type="ECO:0000256" key="2">
    <source>
        <dbReference type="ARBA" id="ARBA00006824"/>
    </source>
</evidence>
<keyword evidence="5 6" id="KW-0472">Membrane</keyword>
<evidence type="ECO:0000313" key="8">
    <source>
        <dbReference type="Proteomes" id="UP000664859"/>
    </source>
</evidence>
<dbReference type="Proteomes" id="UP000664859">
    <property type="component" value="Unassembled WGS sequence"/>
</dbReference>
<dbReference type="PANTHER" id="PTHR11266">
    <property type="entry name" value="PEROXISOMAL MEMBRANE PROTEIN 2, PXMP2 MPV17"/>
    <property type="match status" value="1"/>
</dbReference>
<comment type="similarity">
    <text evidence="2 6">Belongs to the peroxisomal membrane protein PXMP2/4 family.</text>
</comment>
<comment type="subcellular location">
    <subcellularLocation>
        <location evidence="1">Membrane</location>
        <topology evidence="1">Multi-pass membrane protein</topology>
    </subcellularLocation>
</comment>
<evidence type="ECO:0000256" key="5">
    <source>
        <dbReference type="ARBA" id="ARBA00023136"/>
    </source>
</evidence>
<feature type="transmembrane region" description="Helical" evidence="6">
    <location>
        <begin position="142"/>
        <end position="161"/>
    </location>
</feature>
<evidence type="ECO:0000256" key="3">
    <source>
        <dbReference type="ARBA" id="ARBA00022692"/>
    </source>
</evidence>
<dbReference type="EMBL" id="JAFCMP010000515">
    <property type="protein sequence ID" value="KAG5178466.1"/>
    <property type="molecule type" value="Genomic_DNA"/>
</dbReference>
<dbReference type="GO" id="GO:0005778">
    <property type="term" value="C:peroxisomal membrane"/>
    <property type="evidence" value="ECO:0007669"/>
    <property type="project" value="TreeGrafter"/>
</dbReference>
<protein>
    <recommendedName>
        <fullName evidence="9">Peroxisomal membrane protein 2</fullName>
    </recommendedName>
</protein>
<evidence type="ECO:0000256" key="4">
    <source>
        <dbReference type="ARBA" id="ARBA00022989"/>
    </source>
</evidence>
<evidence type="ECO:0000256" key="6">
    <source>
        <dbReference type="RuleBase" id="RU363053"/>
    </source>
</evidence>
<gene>
    <name evidence="7" type="ORF">JKP88DRAFT_168858</name>
</gene>
<evidence type="ECO:0000256" key="1">
    <source>
        <dbReference type="ARBA" id="ARBA00004141"/>
    </source>
</evidence>
<organism evidence="7 8">
    <name type="scientific">Tribonema minus</name>
    <dbReference type="NCBI Taxonomy" id="303371"/>
    <lineage>
        <taxon>Eukaryota</taxon>
        <taxon>Sar</taxon>
        <taxon>Stramenopiles</taxon>
        <taxon>Ochrophyta</taxon>
        <taxon>PX clade</taxon>
        <taxon>Xanthophyceae</taxon>
        <taxon>Tribonematales</taxon>
        <taxon>Tribonemataceae</taxon>
        <taxon>Tribonema</taxon>
    </lineage>
</organism>